<dbReference type="PANTHER" id="PTHR46730:SF1">
    <property type="entry name" value="PLAT DOMAIN-CONTAINING PROTEIN"/>
    <property type="match status" value="1"/>
</dbReference>
<dbReference type="InterPro" id="IPR001024">
    <property type="entry name" value="PLAT/LH2_dom"/>
</dbReference>
<feature type="signal peptide" evidence="8">
    <location>
        <begin position="1"/>
        <end position="17"/>
    </location>
</feature>
<dbReference type="PANTHER" id="PTHR46730">
    <property type="entry name" value="POLYCYSTIN-1"/>
    <property type="match status" value="1"/>
</dbReference>
<feature type="transmembrane region" description="Helical" evidence="7">
    <location>
        <begin position="1210"/>
        <end position="1233"/>
    </location>
</feature>
<evidence type="ECO:0000256" key="5">
    <source>
        <dbReference type="ARBA" id="ARBA00023136"/>
    </source>
</evidence>
<name>B0FXQ7_DROVI</name>
<dbReference type="PROSITE" id="PS50095">
    <property type="entry name" value="PLAT"/>
    <property type="match status" value="1"/>
</dbReference>
<dbReference type="SUPFAM" id="SSF49723">
    <property type="entry name" value="Lipase/lipooxygenase domain (PLAT/LH2 domain)"/>
    <property type="match status" value="1"/>
</dbReference>
<keyword evidence="2 7" id="KW-0812">Transmembrane</keyword>
<dbReference type="GO" id="GO:0005261">
    <property type="term" value="F:monoatomic cation channel activity"/>
    <property type="evidence" value="ECO:0007669"/>
    <property type="project" value="TreeGrafter"/>
</dbReference>
<keyword evidence="5 7" id="KW-0472">Membrane</keyword>
<dbReference type="InterPro" id="IPR036392">
    <property type="entry name" value="PLAT/LH2_dom_sf"/>
</dbReference>
<dbReference type="Pfam" id="PF02010">
    <property type="entry name" value="REJ"/>
    <property type="match status" value="1"/>
</dbReference>
<feature type="transmembrane region" description="Helical" evidence="7">
    <location>
        <begin position="957"/>
        <end position="976"/>
    </location>
</feature>
<evidence type="ECO:0000256" key="8">
    <source>
        <dbReference type="SAM" id="SignalP"/>
    </source>
</evidence>
<evidence type="ECO:0000256" key="1">
    <source>
        <dbReference type="ARBA" id="ARBA00004370"/>
    </source>
</evidence>
<organism evidence="10">
    <name type="scientific">Drosophila virilis</name>
    <name type="common">Fruit fly</name>
    <dbReference type="NCBI Taxonomy" id="7244"/>
    <lineage>
        <taxon>Eukaryota</taxon>
        <taxon>Metazoa</taxon>
        <taxon>Ecdysozoa</taxon>
        <taxon>Arthropoda</taxon>
        <taxon>Hexapoda</taxon>
        <taxon>Insecta</taxon>
        <taxon>Pterygota</taxon>
        <taxon>Neoptera</taxon>
        <taxon>Endopterygota</taxon>
        <taxon>Diptera</taxon>
        <taxon>Brachycera</taxon>
        <taxon>Muscomorpha</taxon>
        <taxon>Ephydroidea</taxon>
        <taxon>Drosophilidae</taxon>
        <taxon>Drosophila</taxon>
    </lineage>
</organism>
<sequence>MTTIPFLVLVCLPQIMARVNYENLHIFINRFHVNRTTLILTTLEALGDVWFTTKVSIDERRLIDYFQTNASETREPLLWFRTTHLMQTLNFYGIFTENSLPYQECFYHVSRANFFISGYHNVSALISTVGLSADEERVSSYTYIDLQEHLRCEPRFDIPRCHDANQPLHYETSDVIVLRAVFTRRCPMDSFIQYYWTLHDSTESRKGFVIPSYTQANEQTLKFVLHIRSTYDYLRSAVAMQTILFSSFPRRYLNINIVCVTNCKGNKYISQLPIHLKGQCLYCRTKKITKWTWIVDKKLVGSSNRLILNVTKKMSITIYLNMEATHRYKQTSTYHGTSSIHLEKNLGPINTICYVKPLDGEAIETIFFIQCENKNALYKPLQYCVGIRSLLVDECKTDELIMVRLPPTSNVEVQVCDNLGACVTVNVTVNVRHTDVEDSESSIINHLARARYWLEYADWQKSFILLNQLARRISSKERLVVFTETLEVYQPQTTVQLAHLVRLLSNVVLSLEPLDDMEVNVLARILHIIASTFKSIIANNELNTLMDEYYQTMVNDLCDLLNKFSAEWEFIPKSQCRAESESCLNTDNFRHRLEQMSTLQPQGLEHINNWLHAHWKLSMCLFYMGMGTARRQHPEEAPKIITRTTFTMRMESFDLDLERDIVIESADSMHTLIFTESLLQELRQQLRNDEVLISVRSHKQSQYWWYPEQESRTQVLVVNAYTSNAIWEKTKKLSEPFQYISRLKTNFSAIEPKCSYQRHQRLQKGSDFDDPQEDVENVIHDNVINANEVRMYRTELYGHSVLGVIFTKAEIDYRVLLHMTNVPKLRDMDTQNATCLVKNGIVEPIALLLRNRCEQARPVYIYIRAENSLEEWDSYQDTGAYFTFSTEIRSCRIWNYARPEPSWQTISCIPDMNKSVYFGIHCRCNFISDLDADTKPIIVVRMNLKCHLERPVVGRNYQIIICYVVIPTVVIAYLFFQMQRAPLWDKRLYLEELYSGELCQSGDIIVKVTFGGRYNSGSSANIILSLKSSQGQIQVIVYQDPVYKTFERNNTISFRLHRELVHLPVRLSLGHDSSGIYPHYFCRSVVFTDIIEERTQNFRVQRWVRASPMERRHSSTNLFNRASTTPKEIYRWSTRFSFAIELCMGKWYLFQPIIGPWRFGNNRQSHCRWERSCIYMGKIFLSACIVIIYFGRAEPIACDPSPKRYNELNIVVWLCLTCLFASCIIEAIMSLCLRMISKYN</sequence>
<proteinExistence type="evidence at transcript level"/>
<evidence type="ECO:0000256" key="4">
    <source>
        <dbReference type="ARBA" id="ARBA00022989"/>
    </source>
</evidence>
<feature type="domain" description="PLAT" evidence="9">
    <location>
        <begin position="1002"/>
        <end position="1118"/>
    </location>
</feature>
<evidence type="ECO:0000256" key="3">
    <source>
        <dbReference type="ARBA" id="ARBA00022737"/>
    </source>
</evidence>
<dbReference type="Gene3D" id="2.60.60.20">
    <property type="entry name" value="PLAT/LH2 domain"/>
    <property type="match status" value="1"/>
</dbReference>
<evidence type="ECO:0000256" key="7">
    <source>
        <dbReference type="SAM" id="Phobius"/>
    </source>
</evidence>
<dbReference type="InterPro" id="IPR002859">
    <property type="entry name" value="PKD/REJ-like"/>
</dbReference>
<evidence type="ECO:0000313" key="10">
    <source>
        <dbReference type="EMBL" id="ABY59796.1"/>
    </source>
</evidence>
<evidence type="ECO:0000259" key="9">
    <source>
        <dbReference type="PROSITE" id="PS50095"/>
    </source>
</evidence>
<keyword evidence="8" id="KW-0732">Signal</keyword>
<keyword evidence="3" id="KW-0677">Repeat</keyword>
<comment type="caution">
    <text evidence="6">Lacks conserved residue(s) required for the propagation of feature annotation.</text>
</comment>
<gene>
    <name evidence="10" type="primary">PRY</name>
</gene>
<dbReference type="EMBL" id="EU362864">
    <property type="protein sequence ID" value="ABY59796.1"/>
    <property type="molecule type" value="mRNA"/>
</dbReference>
<comment type="subcellular location">
    <subcellularLocation>
        <location evidence="1">Membrane</location>
    </subcellularLocation>
</comment>
<keyword evidence="4 7" id="KW-1133">Transmembrane helix</keyword>
<dbReference type="AlphaFoldDB" id="B0FXQ7"/>
<dbReference type="Pfam" id="PF01477">
    <property type="entry name" value="PLAT"/>
    <property type="match status" value="1"/>
</dbReference>
<accession>B0FXQ7</accession>
<protein>
    <submittedName>
        <fullName evidence="10">Polycystin-related Y protein</fullName>
    </submittedName>
</protein>
<dbReference type="GO" id="GO:0006816">
    <property type="term" value="P:calcium ion transport"/>
    <property type="evidence" value="ECO:0007669"/>
    <property type="project" value="TreeGrafter"/>
</dbReference>
<feature type="chain" id="PRO_5002748410" evidence="8">
    <location>
        <begin position="18"/>
        <end position="1240"/>
    </location>
</feature>
<feature type="transmembrane region" description="Helical" evidence="7">
    <location>
        <begin position="1173"/>
        <end position="1190"/>
    </location>
</feature>
<reference evidence="10" key="1">
    <citation type="submission" date="2007-12" db="EMBL/GenBank/DDBJ databases">
        <title>Very low conservation of gene content in the Drosophila Y; the Drosophila Y is a young chromosome.</title>
        <authorList>
            <consortium name="12 Drosophila Genome Project"/>
            <person name="Koerich L.B."/>
            <person name="Vibranovsky M.D."/>
            <person name="Wang X."/>
            <person name="Clark A.G."/>
            <person name="Carvalho A.B."/>
        </authorList>
    </citation>
    <scope>NUCLEOTIDE SEQUENCE</scope>
</reference>
<evidence type="ECO:0000256" key="6">
    <source>
        <dbReference type="PROSITE-ProRule" id="PRU00152"/>
    </source>
</evidence>
<evidence type="ECO:0000256" key="2">
    <source>
        <dbReference type="ARBA" id="ARBA00022692"/>
    </source>
</evidence>
<dbReference type="GO" id="GO:0005886">
    <property type="term" value="C:plasma membrane"/>
    <property type="evidence" value="ECO:0007669"/>
    <property type="project" value="TreeGrafter"/>
</dbReference>
<dbReference type="OrthoDB" id="2121937at2759"/>